<organism evidence="2 3">
    <name type="scientific">Galdieria yellowstonensis</name>
    <dbReference type="NCBI Taxonomy" id="3028027"/>
    <lineage>
        <taxon>Eukaryota</taxon>
        <taxon>Rhodophyta</taxon>
        <taxon>Bangiophyceae</taxon>
        <taxon>Galdieriales</taxon>
        <taxon>Galdieriaceae</taxon>
        <taxon>Galdieria</taxon>
    </lineage>
</organism>
<sequence>MAQVGTEENISHQGTIVEEATSESLSEKENEQGAYEQEEAEEDSHQHTHEGGHAHEHTAEEVKLGVKLFFFFSDRFLALCREQPDKAKRRRNLEKLCRNWV</sequence>
<feature type="compositionally biased region" description="Polar residues" evidence="1">
    <location>
        <begin position="1"/>
        <end position="14"/>
    </location>
</feature>
<comment type="caution">
    <text evidence="2">The sequence shown here is derived from an EMBL/GenBank/DDBJ whole genome shotgun (WGS) entry which is preliminary data.</text>
</comment>
<name>A0AAV9I5T9_9RHOD</name>
<evidence type="ECO:0000313" key="3">
    <source>
        <dbReference type="Proteomes" id="UP001300502"/>
    </source>
</evidence>
<reference evidence="2 3" key="1">
    <citation type="submission" date="2022-07" db="EMBL/GenBank/DDBJ databases">
        <title>Genome-wide signatures of adaptation to extreme environments.</title>
        <authorList>
            <person name="Cho C.H."/>
            <person name="Yoon H.S."/>
        </authorList>
    </citation>
    <scope>NUCLEOTIDE SEQUENCE [LARGE SCALE GENOMIC DNA]</scope>
    <source>
        <strain evidence="2 3">108.79 E11</strain>
    </source>
</reference>
<proteinExistence type="predicted"/>
<dbReference type="EMBL" id="JANCYU010000007">
    <property type="protein sequence ID" value="KAK4522763.1"/>
    <property type="molecule type" value="Genomic_DNA"/>
</dbReference>
<accession>A0AAV9I5T9</accession>
<dbReference type="AlphaFoldDB" id="A0AAV9I5T9"/>
<dbReference type="Proteomes" id="UP001300502">
    <property type="component" value="Unassembled WGS sequence"/>
</dbReference>
<protein>
    <submittedName>
        <fullName evidence="2">Uncharacterized protein</fullName>
    </submittedName>
</protein>
<gene>
    <name evidence="2" type="ORF">GAYE_PCTG14G0653</name>
</gene>
<keyword evidence="3" id="KW-1185">Reference proteome</keyword>
<evidence type="ECO:0000313" key="2">
    <source>
        <dbReference type="EMBL" id="KAK4522763.1"/>
    </source>
</evidence>
<feature type="compositionally biased region" description="Basic and acidic residues" evidence="1">
    <location>
        <begin position="43"/>
        <end position="59"/>
    </location>
</feature>
<feature type="region of interest" description="Disordered" evidence="1">
    <location>
        <begin position="1"/>
        <end position="59"/>
    </location>
</feature>
<evidence type="ECO:0000256" key="1">
    <source>
        <dbReference type="SAM" id="MobiDB-lite"/>
    </source>
</evidence>